<protein>
    <submittedName>
        <fullName evidence="4">8-oxo-dGTP diphosphatase</fullName>
    </submittedName>
</protein>
<evidence type="ECO:0000313" key="4">
    <source>
        <dbReference type="EMBL" id="SDM43287.1"/>
    </source>
</evidence>
<organism evidence="4 5">
    <name type="scientific">Lachnospira pectinoschiza</name>
    <dbReference type="NCBI Taxonomy" id="28052"/>
    <lineage>
        <taxon>Bacteria</taxon>
        <taxon>Bacillati</taxon>
        <taxon>Bacillota</taxon>
        <taxon>Clostridia</taxon>
        <taxon>Lachnospirales</taxon>
        <taxon>Lachnospiraceae</taxon>
        <taxon>Lachnospira</taxon>
    </lineage>
</organism>
<proteinExistence type="inferred from homology"/>
<evidence type="ECO:0000313" key="5">
    <source>
        <dbReference type="Proteomes" id="UP000187651"/>
    </source>
</evidence>
<dbReference type="EMBL" id="FNHZ01000001">
    <property type="protein sequence ID" value="SDM43287.1"/>
    <property type="molecule type" value="Genomic_DNA"/>
</dbReference>
<dbReference type="SUPFAM" id="SSF55811">
    <property type="entry name" value="Nudix"/>
    <property type="match status" value="1"/>
</dbReference>
<dbReference type="PROSITE" id="PS00893">
    <property type="entry name" value="NUDIX_BOX"/>
    <property type="match status" value="1"/>
</dbReference>
<dbReference type="GO" id="GO:0016787">
    <property type="term" value="F:hydrolase activity"/>
    <property type="evidence" value="ECO:0007669"/>
    <property type="project" value="UniProtKB-KW"/>
</dbReference>
<dbReference type="RefSeq" id="WP_074520532.1">
    <property type="nucleotide sequence ID" value="NZ_FNHZ01000001.1"/>
</dbReference>
<dbReference type="InterPro" id="IPR015797">
    <property type="entry name" value="NUDIX_hydrolase-like_dom_sf"/>
</dbReference>
<keyword evidence="5" id="KW-1185">Reference proteome</keyword>
<feature type="domain" description="Nudix hydrolase" evidence="3">
    <location>
        <begin position="39"/>
        <end position="176"/>
    </location>
</feature>
<dbReference type="OrthoDB" id="9786141at2"/>
<gene>
    <name evidence="4" type="ORF">SAMN05216544_0231</name>
</gene>
<sequence>MTYLDSEQNKQFLGNGKENAKGESLETFLNNYDPTKYQSPCNTVDTLVFTYIEEDGHKKINRLLLIKRGNHPSIGMWALPGGFVDFKEDLKAAAIRELKEETGISDIDAIQLKSYGKYDRDPRTRIITTAFVTLIPEGSQKAKADDDASDAAWFDINLVDISENVTRLTLTSKEKEEVIAADIEKAYVNIAGIVGKEYKTIEKIGLAADHGEIILEAYEMIKSAL</sequence>
<evidence type="ECO:0000256" key="2">
    <source>
        <dbReference type="RuleBase" id="RU003476"/>
    </source>
</evidence>
<dbReference type="Proteomes" id="UP000187651">
    <property type="component" value="Unassembled WGS sequence"/>
</dbReference>
<dbReference type="CDD" id="cd18873">
    <property type="entry name" value="NUDIX_NadM_like"/>
    <property type="match status" value="1"/>
</dbReference>
<dbReference type="PANTHER" id="PTHR43736:SF4">
    <property type="entry name" value="SLR1690 PROTEIN"/>
    <property type="match status" value="1"/>
</dbReference>
<dbReference type="InterPro" id="IPR000086">
    <property type="entry name" value="NUDIX_hydrolase_dom"/>
</dbReference>
<dbReference type="InterPro" id="IPR020084">
    <property type="entry name" value="NUDIX_hydrolase_CS"/>
</dbReference>
<dbReference type="PROSITE" id="PS51462">
    <property type="entry name" value="NUDIX"/>
    <property type="match status" value="1"/>
</dbReference>
<dbReference type="InterPro" id="IPR020476">
    <property type="entry name" value="Nudix_hydrolase"/>
</dbReference>
<comment type="similarity">
    <text evidence="2">Belongs to the Nudix hydrolase family.</text>
</comment>
<dbReference type="PANTHER" id="PTHR43736">
    <property type="entry name" value="ADP-RIBOSE PYROPHOSPHATASE"/>
    <property type="match status" value="1"/>
</dbReference>
<dbReference type="PRINTS" id="PR00502">
    <property type="entry name" value="NUDIXFAMILY"/>
</dbReference>
<evidence type="ECO:0000259" key="3">
    <source>
        <dbReference type="PROSITE" id="PS51462"/>
    </source>
</evidence>
<keyword evidence="1 2" id="KW-0378">Hydrolase</keyword>
<dbReference type="AlphaFoldDB" id="A0A1G9T6L7"/>
<accession>A0A1G9T6L7</accession>
<reference evidence="5" key="1">
    <citation type="submission" date="2016-10" db="EMBL/GenBank/DDBJ databases">
        <authorList>
            <person name="Varghese N."/>
            <person name="Submissions S."/>
        </authorList>
    </citation>
    <scope>NUCLEOTIDE SEQUENCE [LARGE SCALE GENOMIC DNA]</scope>
    <source>
        <strain evidence="5">M83</strain>
    </source>
</reference>
<name>A0A1G9T6L7_9FIRM</name>
<dbReference type="Pfam" id="PF00293">
    <property type="entry name" value="NUDIX"/>
    <property type="match status" value="1"/>
</dbReference>
<evidence type="ECO:0000256" key="1">
    <source>
        <dbReference type="ARBA" id="ARBA00022801"/>
    </source>
</evidence>
<dbReference type="Gene3D" id="3.90.79.10">
    <property type="entry name" value="Nucleoside Triphosphate Pyrophosphohydrolase"/>
    <property type="match status" value="1"/>
</dbReference>